<reference evidence="1 2" key="1">
    <citation type="submission" date="2015-11" db="EMBL/GenBank/DDBJ databases">
        <title>Genomes and virulence difference between two physiological races of Phytophthora nicotianae.</title>
        <authorList>
            <person name="Liu H."/>
            <person name="Ma X."/>
            <person name="Yu H."/>
            <person name="Fang D."/>
            <person name="Li Y."/>
            <person name="Wang X."/>
            <person name="Wang W."/>
            <person name="Dong Y."/>
            <person name="Xiao B."/>
        </authorList>
    </citation>
    <scope>NUCLEOTIDE SEQUENCE [LARGE SCALE GENOMIC DNA]</scope>
    <source>
        <strain evidence="2">race 1</strain>
    </source>
</reference>
<gene>
    <name evidence="1" type="ORF">AM588_10000854</name>
</gene>
<comment type="caution">
    <text evidence="1">The sequence shown here is derived from an EMBL/GenBank/DDBJ whole genome shotgun (WGS) entry which is preliminary data.</text>
</comment>
<dbReference type="AlphaFoldDB" id="A0A0W8CME3"/>
<evidence type="ECO:0000313" key="2">
    <source>
        <dbReference type="Proteomes" id="UP000054636"/>
    </source>
</evidence>
<proteinExistence type="predicted"/>
<organism evidence="1 2">
    <name type="scientific">Phytophthora nicotianae</name>
    <name type="common">Potato buckeye rot agent</name>
    <name type="synonym">Phytophthora parasitica</name>
    <dbReference type="NCBI Taxonomy" id="4792"/>
    <lineage>
        <taxon>Eukaryota</taxon>
        <taxon>Sar</taxon>
        <taxon>Stramenopiles</taxon>
        <taxon>Oomycota</taxon>
        <taxon>Peronosporomycetes</taxon>
        <taxon>Peronosporales</taxon>
        <taxon>Peronosporaceae</taxon>
        <taxon>Phytophthora</taxon>
    </lineage>
</organism>
<protein>
    <submittedName>
        <fullName evidence="1">Uncharacterized protein</fullName>
    </submittedName>
</protein>
<sequence length="122" mass="14307">MTAKRTKAPYGSVPKKTCKKCDRKISCTNISKHIKVCKGIKLPETRSEIRKKSWEKNRAKRVGFQRDQRAAKFFEELQVIYYARFLEKDKAYEIKKKAKLEEAATDIRFLETFGAESESHEE</sequence>
<evidence type="ECO:0000313" key="1">
    <source>
        <dbReference type="EMBL" id="KUF85188.1"/>
    </source>
</evidence>
<dbReference type="EMBL" id="LNFP01001751">
    <property type="protein sequence ID" value="KUF85188.1"/>
    <property type="molecule type" value="Genomic_DNA"/>
</dbReference>
<accession>A0A0W8CME3</accession>
<dbReference type="Proteomes" id="UP000054636">
    <property type="component" value="Unassembled WGS sequence"/>
</dbReference>
<name>A0A0W8CME3_PHYNI</name>